<sequence>MCDCLLILQHIQVKGIR</sequence>
<evidence type="ECO:0000313" key="1">
    <source>
        <dbReference type="EMBL" id="MBX40599.1"/>
    </source>
</evidence>
<dbReference type="EMBL" id="GGEC01060115">
    <property type="protein sequence ID" value="MBX40599.1"/>
    <property type="molecule type" value="Transcribed_RNA"/>
</dbReference>
<protein>
    <submittedName>
        <fullName evidence="1">Uncharacterized protein</fullName>
    </submittedName>
</protein>
<name>A0A2P2NDR8_RHIMU</name>
<reference evidence="1" key="1">
    <citation type="submission" date="2018-02" db="EMBL/GenBank/DDBJ databases">
        <title>Rhizophora mucronata_Transcriptome.</title>
        <authorList>
            <person name="Meera S.P."/>
            <person name="Sreeshan A."/>
            <person name="Augustine A."/>
        </authorList>
    </citation>
    <scope>NUCLEOTIDE SEQUENCE</scope>
    <source>
        <tissue evidence="1">Leaf</tissue>
    </source>
</reference>
<accession>A0A2P2NDR8</accession>
<dbReference type="AlphaFoldDB" id="A0A2P2NDR8"/>
<proteinExistence type="predicted"/>
<organism evidence="1">
    <name type="scientific">Rhizophora mucronata</name>
    <name type="common">Asiatic mangrove</name>
    <dbReference type="NCBI Taxonomy" id="61149"/>
    <lineage>
        <taxon>Eukaryota</taxon>
        <taxon>Viridiplantae</taxon>
        <taxon>Streptophyta</taxon>
        <taxon>Embryophyta</taxon>
        <taxon>Tracheophyta</taxon>
        <taxon>Spermatophyta</taxon>
        <taxon>Magnoliopsida</taxon>
        <taxon>eudicotyledons</taxon>
        <taxon>Gunneridae</taxon>
        <taxon>Pentapetalae</taxon>
        <taxon>rosids</taxon>
        <taxon>fabids</taxon>
        <taxon>Malpighiales</taxon>
        <taxon>Rhizophoraceae</taxon>
        <taxon>Rhizophora</taxon>
    </lineage>
</organism>